<comment type="caution">
    <text evidence="2">The sequence shown here is derived from an EMBL/GenBank/DDBJ whole genome shotgun (WGS) entry which is preliminary data.</text>
</comment>
<name>A0A8K0HGC9_9ROSA</name>
<dbReference type="PROSITE" id="PS50053">
    <property type="entry name" value="UBIQUITIN_2"/>
    <property type="match status" value="2"/>
</dbReference>
<feature type="domain" description="Ubiquitin-like" evidence="1">
    <location>
        <begin position="11"/>
        <end position="83"/>
    </location>
</feature>
<dbReference type="CDD" id="cd17039">
    <property type="entry name" value="Ubl_ubiquitin_like"/>
    <property type="match status" value="2"/>
</dbReference>
<accession>A0A8K0HGC9</accession>
<dbReference type="PANTHER" id="PTHR10621">
    <property type="entry name" value="UV EXCISION REPAIR PROTEIN RAD23"/>
    <property type="match status" value="1"/>
</dbReference>
<dbReference type="AlphaFoldDB" id="A0A8K0HGC9"/>
<dbReference type="SMART" id="SM00213">
    <property type="entry name" value="UBQ"/>
    <property type="match status" value="2"/>
</dbReference>
<sequence>MDSPSQEPKVIEVTIDWIGAPCSYKIKTSATVRELKKMIKDEFIIGIPVKKQDLEYNGEWLQDEAKLEDYGIDTDVDINLVRKIDLWIVKDKDEMSTYLMLVNETITVAKLKEIIAEQFGESNISWLRDNRNDIPLEDHMTLSHYGITENSEVKYFSD</sequence>
<dbReference type="OrthoDB" id="1143086at2759"/>
<dbReference type="GO" id="GO:0070628">
    <property type="term" value="F:proteasome binding"/>
    <property type="evidence" value="ECO:0007669"/>
    <property type="project" value="TreeGrafter"/>
</dbReference>
<organism evidence="2 3">
    <name type="scientific">Rhamnella rubrinervis</name>
    <dbReference type="NCBI Taxonomy" id="2594499"/>
    <lineage>
        <taxon>Eukaryota</taxon>
        <taxon>Viridiplantae</taxon>
        <taxon>Streptophyta</taxon>
        <taxon>Embryophyta</taxon>
        <taxon>Tracheophyta</taxon>
        <taxon>Spermatophyta</taxon>
        <taxon>Magnoliopsida</taxon>
        <taxon>eudicotyledons</taxon>
        <taxon>Gunneridae</taxon>
        <taxon>Pentapetalae</taxon>
        <taxon>rosids</taxon>
        <taxon>fabids</taxon>
        <taxon>Rosales</taxon>
        <taxon>Rhamnaceae</taxon>
        <taxon>rhamnoid group</taxon>
        <taxon>Rhamneae</taxon>
        <taxon>Rhamnella</taxon>
    </lineage>
</organism>
<feature type="domain" description="Ubiquitin-like" evidence="1">
    <location>
        <begin position="89"/>
        <end position="153"/>
    </location>
</feature>
<proteinExistence type="predicted"/>
<dbReference type="GO" id="GO:0043161">
    <property type="term" value="P:proteasome-mediated ubiquitin-dependent protein catabolic process"/>
    <property type="evidence" value="ECO:0007669"/>
    <property type="project" value="TreeGrafter"/>
</dbReference>
<evidence type="ECO:0000313" key="3">
    <source>
        <dbReference type="Proteomes" id="UP000796880"/>
    </source>
</evidence>
<dbReference type="InterPro" id="IPR000626">
    <property type="entry name" value="Ubiquitin-like_dom"/>
</dbReference>
<dbReference type="GO" id="GO:0031593">
    <property type="term" value="F:polyubiquitin modification-dependent protein binding"/>
    <property type="evidence" value="ECO:0007669"/>
    <property type="project" value="TreeGrafter"/>
</dbReference>
<dbReference type="Proteomes" id="UP000796880">
    <property type="component" value="Unassembled WGS sequence"/>
</dbReference>
<dbReference type="Gene3D" id="3.10.20.90">
    <property type="entry name" value="Phosphatidylinositol 3-kinase Catalytic Subunit, Chain A, domain 1"/>
    <property type="match status" value="2"/>
</dbReference>
<evidence type="ECO:0000259" key="1">
    <source>
        <dbReference type="PROSITE" id="PS50053"/>
    </source>
</evidence>
<dbReference type="EMBL" id="VOIH02000003">
    <property type="protein sequence ID" value="KAF3451674.1"/>
    <property type="molecule type" value="Genomic_DNA"/>
</dbReference>
<protein>
    <recommendedName>
        <fullName evidence="1">Ubiquitin-like domain-containing protein</fullName>
    </recommendedName>
</protein>
<dbReference type="InterPro" id="IPR029071">
    <property type="entry name" value="Ubiquitin-like_domsf"/>
</dbReference>
<reference evidence="2" key="1">
    <citation type="submission" date="2020-03" db="EMBL/GenBank/DDBJ databases">
        <title>A high-quality chromosome-level genome assembly of a woody plant with both climbing and erect habits, Rhamnella rubrinervis.</title>
        <authorList>
            <person name="Lu Z."/>
            <person name="Yang Y."/>
            <person name="Zhu X."/>
            <person name="Sun Y."/>
        </authorList>
    </citation>
    <scope>NUCLEOTIDE SEQUENCE</scope>
    <source>
        <strain evidence="2">BYM</strain>
        <tissue evidence="2">Leaf</tissue>
    </source>
</reference>
<dbReference type="GO" id="GO:0005654">
    <property type="term" value="C:nucleoplasm"/>
    <property type="evidence" value="ECO:0007669"/>
    <property type="project" value="TreeGrafter"/>
</dbReference>
<dbReference type="SUPFAM" id="SSF54236">
    <property type="entry name" value="Ubiquitin-like"/>
    <property type="match status" value="2"/>
</dbReference>
<dbReference type="GO" id="GO:0005829">
    <property type="term" value="C:cytosol"/>
    <property type="evidence" value="ECO:0007669"/>
    <property type="project" value="TreeGrafter"/>
</dbReference>
<dbReference type="Pfam" id="PF00240">
    <property type="entry name" value="ubiquitin"/>
    <property type="match status" value="2"/>
</dbReference>
<evidence type="ECO:0000313" key="2">
    <source>
        <dbReference type="EMBL" id="KAF3451674.1"/>
    </source>
</evidence>
<keyword evidence="3" id="KW-1185">Reference proteome</keyword>
<dbReference type="PANTHER" id="PTHR10621:SF0">
    <property type="entry name" value="UV EXCISION REPAIR PROTEIN RAD23"/>
    <property type="match status" value="1"/>
</dbReference>
<dbReference type="GO" id="GO:0043130">
    <property type="term" value="F:ubiquitin binding"/>
    <property type="evidence" value="ECO:0007669"/>
    <property type="project" value="TreeGrafter"/>
</dbReference>
<gene>
    <name evidence="2" type="ORF">FNV43_RR07770</name>
</gene>